<evidence type="ECO:0000256" key="3">
    <source>
        <dbReference type="ARBA" id="ARBA00007306"/>
    </source>
</evidence>
<evidence type="ECO:0000256" key="10">
    <source>
        <dbReference type="ARBA" id="ARBA00023242"/>
    </source>
</evidence>
<feature type="domain" description="Protein HIRA-like C-terminal" evidence="14">
    <location>
        <begin position="750"/>
        <end position="987"/>
    </location>
</feature>
<evidence type="ECO:0000256" key="5">
    <source>
        <dbReference type="ARBA" id="ARBA00022574"/>
    </source>
</evidence>
<evidence type="ECO:0000313" key="16">
    <source>
        <dbReference type="EMBL" id="KAK5694000.1"/>
    </source>
</evidence>
<evidence type="ECO:0000256" key="11">
    <source>
        <dbReference type="PROSITE-ProRule" id="PRU00221"/>
    </source>
</evidence>
<dbReference type="GO" id="GO:0006355">
    <property type="term" value="P:regulation of DNA-templated transcription"/>
    <property type="evidence" value="ECO:0007669"/>
    <property type="project" value="InterPro"/>
</dbReference>
<feature type="compositionally biased region" description="Basic and acidic residues" evidence="13">
    <location>
        <begin position="571"/>
        <end position="581"/>
    </location>
</feature>
<gene>
    <name evidence="16" type="primary">HIR1</name>
    <name evidence="16" type="ORF">LTR97_009618</name>
</gene>
<feature type="repeat" description="WD" evidence="11">
    <location>
        <begin position="66"/>
        <end position="100"/>
    </location>
</feature>
<dbReference type="PANTHER" id="PTHR13831:SF0">
    <property type="entry name" value="PROTEIN HIRA"/>
    <property type="match status" value="1"/>
</dbReference>
<protein>
    <recommendedName>
        <fullName evidence="12">Protein HIR</fullName>
    </recommendedName>
</protein>
<reference evidence="16" key="1">
    <citation type="submission" date="2023-08" db="EMBL/GenBank/DDBJ databases">
        <title>Black Yeasts Isolated from many extreme environments.</title>
        <authorList>
            <person name="Coleine C."/>
            <person name="Stajich J.E."/>
            <person name="Selbmann L."/>
        </authorList>
    </citation>
    <scope>NUCLEOTIDE SEQUENCE</scope>
    <source>
        <strain evidence="16">CCFEE 5810</strain>
    </source>
</reference>
<keyword evidence="4 12" id="KW-0678">Repressor</keyword>
<dbReference type="SUPFAM" id="SSF50978">
    <property type="entry name" value="WD40 repeat-like"/>
    <property type="match status" value="2"/>
</dbReference>
<accession>A0AAN7W0W5</accession>
<keyword evidence="7 12" id="KW-0156">Chromatin regulator</keyword>
<dbReference type="GO" id="GO:0006351">
    <property type="term" value="P:DNA-templated transcription"/>
    <property type="evidence" value="ECO:0007669"/>
    <property type="project" value="InterPro"/>
</dbReference>
<feature type="repeat" description="WD" evidence="11">
    <location>
        <begin position="126"/>
        <end position="167"/>
    </location>
</feature>
<sequence>MRFTKPTWLAHCGEKRDAEVYSCDVSPDGTRLATGAGDGHVRIWSTDAILNSSKPSYTQPKQLASLSYHSGTVHSVRFSKNGKYLASGADDKILCVYSLEPGAPGHATFGSKEQPAVENWRIFRRLIGHDNDVQDLGWSHDSSILVSVGLDSKVVVWSGYTFEKLKTLSTHTSHVKGITFDPANKYFATASDDRSIKIYRFTSPLPNANAHDQTSNFTLEASVSTPFATSPLTTYFRRCSWSPEGAHIAAANAVNGPVSSVAIINRGSWDSEINLIGHEGPVEVCAFSPRLFLSRDPNKPVSEGGSLGVHPPPPAVSVVACAGQDKTVSIWNTSFPRPFVTTCELASKPISDLAWSPSGETLFVTSLDGTIAALIFEKGEMGFPSPVEDNIVALARYGAGRRTGLLEGPEAVRLEDEGRREEVRGVEGRMGELMGEAALGSLTNGDAAAGANGTTDGAAASETLLKVPPEKEKTEQQKRVDNLKSRVTLTKDGKKRIAPLLVSASNVGEANLPRPQLQAAARAGAISDEPAGKVLDLSRPYDGLPKGGIASLLLGNKRKYAEVDGEEDDEEKKRSEKRVRELQGQGVVPVVQSTAEGLVPAGSASSVSPASGKVEVPEVLRPAIVSPSLMVSQIRLAVPSVRSVILRPLDLDRNYDDLQPQPDTSADGSAAGQENIIFEARNAMGPARTGRSADREPTRITLTHTKRAPLPAVVVWQDFLPKAVLLTTGNEKFWAAGCEDGSLHLWTPAGRRMMCALVLEAQPVIMDCRGWFLLVVTAVGQVHIWDLRAQKRVESMPVSLAPVLDAASVGGDKLGGGVSLMFARLNSEGRVVVGMSNGEGFAFNAGMGVWWRLSEGWWAVGSQYWGTGSSTSTTAGGKRVGAEDKDDGFYPENLSAGILPLLERHTTTHALLRGRATFLGKLVRSLLSAEGYEGFETSVSIGHLENRVNGAYMLGAKDEFRVYLSMYAKRVGAEGLKGKVEELLRGLMGKGLMYNEDEEEPGSGLWQWGESDSILGWKREDLLREVVRGLGRVRELQRIVVPYARVLGMVGVGEEAFVDDDGALERLVNGNGAGGAMELDKVS</sequence>
<feature type="region of interest" description="Disordered" evidence="13">
    <location>
        <begin position="561"/>
        <end position="584"/>
    </location>
</feature>
<dbReference type="Gene3D" id="2.130.10.10">
    <property type="entry name" value="YVTN repeat-like/Quinoprotein amine dehydrogenase"/>
    <property type="match status" value="3"/>
</dbReference>
<evidence type="ECO:0000256" key="13">
    <source>
        <dbReference type="SAM" id="MobiDB-lite"/>
    </source>
</evidence>
<dbReference type="InterPro" id="IPR019015">
    <property type="entry name" value="HIRA_B_motif"/>
</dbReference>
<comment type="caution">
    <text evidence="16">The sequence shown here is derived from an EMBL/GenBank/DDBJ whole genome shotgun (WGS) entry which is preliminary data.</text>
</comment>
<evidence type="ECO:0000256" key="8">
    <source>
        <dbReference type="ARBA" id="ARBA00023015"/>
    </source>
</evidence>
<dbReference type="AlphaFoldDB" id="A0AAN7W0W5"/>
<evidence type="ECO:0000256" key="9">
    <source>
        <dbReference type="ARBA" id="ARBA00023163"/>
    </source>
</evidence>
<dbReference type="InterPro" id="IPR001680">
    <property type="entry name" value="WD40_rpt"/>
</dbReference>
<evidence type="ECO:0000256" key="12">
    <source>
        <dbReference type="RuleBase" id="RU364014"/>
    </source>
</evidence>
<evidence type="ECO:0000256" key="6">
    <source>
        <dbReference type="ARBA" id="ARBA00022737"/>
    </source>
</evidence>
<dbReference type="InterPro" id="IPR055410">
    <property type="entry name" value="Beta-prop_CAF1B_HIR1"/>
</dbReference>
<feature type="repeat" description="WD" evidence="11">
    <location>
        <begin position="13"/>
        <end position="45"/>
    </location>
</feature>
<dbReference type="InterPro" id="IPR015943">
    <property type="entry name" value="WD40/YVTN_repeat-like_dom_sf"/>
</dbReference>
<dbReference type="Pfam" id="PF24105">
    <property type="entry name" value="Beta-prop_CAF1B_HIR1"/>
    <property type="match status" value="1"/>
</dbReference>
<dbReference type="InterPro" id="IPR036322">
    <property type="entry name" value="WD40_repeat_dom_sf"/>
</dbReference>
<name>A0AAN7W0W5_9PEZI</name>
<dbReference type="PROSITE" id="PS50294">
    <property type="entry name" value="WD_REPEATS_REGION"/>
    <property type="match status" value="4"/>
</dbReference>
<dbReference type="InterPro" id="IPR031120">
    <property type="entry name" value="HIR1-like"/>
</dbReference>
<proteinExistence type="inferred from homology"/>
<evidence type="ECO:0000259" key="15">
    <source>
        <dbReference type="Pfam" id="PF24105"/>
    </source>
</evidence>
<comment type="subcellular location">
    <subcellularLocation>
        <location evidence="2 12">Nucleus</location>
    </subcellularLocation>
</comment>
<dbReference type="GO" id="GO:0000785">
    <property type="term" value="C:chromatin"/>
    <property type="evidence" value="ECO:0007669"/>
    <property type="project" value="TreeGrafter"/>
</dbReference>
<dbReference type="Pfam" id="PF07569">
    <property type="entry name" value="Hira"/>
    <property type="match status" value="1"/>
</dbReference>
<dbReference type="EMBL" id="JAVRQU010000016">
    <property type="protein sequence ID" value="KAK5694000.1"/>
    <property type="molecule type" value="Genomic_DNA"/>
</dbReference>
<organism evidence="16 17">
    <name type="scientific">Elasticomyces elasticus</name>
    <dbReference type="NCBI Taxonomy" id="574655"/>
    <lineage>
        <taxon>Eukaryota</taxon>
        <taxon>Fungi</taxon>
        <taxon>Dikarya</taxon>
        <taxon>Ascomycota</taxon>
        <taxon>Pezizomycotina</taxon>
        <taxon>Dothideomycetes</taxon>
        <taxon>Dothideomycetidae</taxon>
        <taxon>Mycosphaerellales</taxon>
        <taxon>Teratosphaeriaceae</taxon>
        <taxon>Elasticomyces</taxon>
    </lineage>
</organism>
<keyword evidence="8 12" id="KW-0805">Transcription regulation</keyword>
<evidence type="ECO:0000256" key="2">
    <source>
        <dbReference type="ARBA" id="ARBA00004123"/>
    </source>
</evidence>
<evidence type="ECO:0000256" key="7">
    <source>
        <dbReference type="ARBA" id="ARBA00022853"/>
    </source>
</evidence>
<evidence type="ECO:0000256" key="1">
    <source>
        <dbReference type="ARBA" id="ARBA00002677"/>
    </source>
</evidence>
<dbReference type="GO" id="GO:0006338">
    <property type="term" value="P:chromatin remodeling"/>
    <property type="evidence" value="ECO:0007669"/>
    <property type="project" value="InterPro"/>
</dbReference>
<evidence type="ECO:0000313" key="17">
    <source>
        <dbReference type="Proteomes" id="UP001310594"/>
    </source>
</evidence>
<keyword evidence="10 12" id="KW-0539">Nucleus</keyword>
<dbReference type="GO" id="GO:0031491">
    <property type="term" value="F:nucleosome binding"/>
    <property type="evidence" value="ECO:0007669"/>
    <property type="project" value="TreeGrafter"/>
</dbReference>
<dbReference type="SMART" id="SM00320">
    <property type="entry name" value="WD40"/>
    <property type="match status" value="6"/>
</dbReference>
<keyword evidence="5 11" id="KW-0853">WD repeat</keyword>
<dbReference type="Pfam" id="PF09453">
    <property type="entry name" value="HIRA_B"/>
    <property type="match status" value="1"/>
</dbReference>
<keyword evidence="6 12" id="KW-0677">Repeat</keyword>
<feature type="repeat" description="WD" evidence="11">
    <location>
        <begin position="168"/>
        <end position="203"/>
    </location>
</feature>
<dbReference type="CDD" id="cd00200">
    <property type="entry name" value="WD40"/>
    <property type="match status" value="1"/>
</dbReference>
<evidence type="ECO:0000259" key="14">
    <source>
        <dbReference type="Pfam" id="PF07569"/>
    </source>
</evidence>
<dbReference type="PANTHER" id="PTHR13831">
    <property type="entry name" value="MEMBER OF THE HIR1 FAMILY OF WD-REPEAT PROTEINS"/>
    <property type="match status" value="1"/>
</dbReference>
<comment type="function">
    <text evidence="1 12">Required for replication-independent chromatin assembly and for the periodic repression of histone gene transcription during the cell cycle.</text>
</comment>
<dbReference type="FunFam" id="2.130.10.10:FF:000290">
    <property type="entry name" value="Protein HIR"/>
    <property type="match status" value="1"/>
</dbReference>
<comment type="similarity">
    <text evidence="3 12">Belongs to the WD repeat HIR1 family.</text>
</comment>
<dbReference type="GO" id="GO:0000417">
    <property type="term" value="C:HIR complex"/>
    <property type="evidence" value="ECO:0007669"/>
    <property type="project" value="TreeGrafter"/>
</dbReference>
<dbReference type="Proteomes" id="UP001310594">
    <property type="component" value="Unassembled WGS sequence"/>
</dbReference>
<dbReference type="PROSITE" id="PS50082">
    <property type="entry name" value="WD_REPEATS_2"/>
    <property type="match status" value="4"/>
</dbReference>
<dbReference type="InterPro" id="IPR011494">
    <property type="entry name" value="HIRA-like_C"/>
</dbReference>
<evidence type="ECO:0000256" key="4">
    <source>
        <dbReference type="ARBA" id="ARBA00022491"/>
    </source>
</evidence>
<feature type="domain" description="CAF1B/HIR1 beta-propeller" evidence="15">
    <location>
        <begin position="20"/>
        <end position="381"/>
    </location>
</feature>
<dbReference type="GO" id="GO:0005634">
    <property type="term" value="C:nucleus"/>
    <property type="evidence" value="ECO:0007669"/>
    <property type="project" value="UniProtKB-SubCell"/>
</dbReference>
<keyword evidence="9 12" id="KW-0804">Transcription</keyword>